<dbReference type="Proteomes" id="UP000195913">
    <property type="component" value="Unassembled WGS sequence"/>
</dbReference>
<keyword evidence="1" id="KW-0805">Transcription regulation</keyword>
<dbReference type="GO" id="GO:0005829">
    <property type="term" value="C:cytosol"/>
    <property type="evidence" value="ECO:0007669"/>
    <property type="project" value="TreeGrafter"/>
</dbReference>
<dbReference type="PANTHER" id="PTHR30154:SF34">
    <property type="entry name" value="TRANSCRIPTIONAL REGULATOR AZLB"/>
    <property type="match status" value="1"/>
</dbReference>
<evidence type="ECO:0000259" key="4">
    <source>
        <dbReference type="Pfam" id="PF13404"/>
    </source>
</evidence>
<dbReference type="SUPFAM" id="SSF54909">
    <property type="entry name" value="Dimeric alpha+beta barrel"/>
    <property type="match status" value="1"/>
</dbReference>
<organism evidence="5 6">
    <name type="scientific">Arthrobacter rhombi</name>
    <dbReference type="NCBI Taxonomy" id="71253"/>
    <lineage>
        <taxon>Bacteria</taxon>
        <taxon>Bacillati</taxon>
        <taxon>Actinomycetota</taxon>
        <taxon>Actinomycetes</taxon>
        <taxon>Micrococcales</taxon>
        <taxon>Micrococcaceae</taxon>
        <taxon>Arthrobacter</taxon>
    </lineage>
</organism>
<sequence length="336" mass="36651">MISELDLKIVHALQISPRVDWEHLGTVLGVSAVTLARRWEALREAGIAWVTPFPGPRYLDAGWSAFAYLTSTPARQEELVEQLCQDPAFATVSLISGPHDVLVDCYASSHDELIRTLTRSFARLPGLVHRDVLFSTTLHRGASEWRSGTLEPAQVRQLSAPAHPVRAGHVPDALDTRLVAGLAADGRMSWVRLGQECGVSAQTAKRRIGRILDAGFLSLRCDAAVEIGAGQREVSLLLSVPATSVEAIGAYLGDLPNCRLSAEVLGAANLLVTLWVHHFSEVRELEVELARRSPESTVVSRQATVRRYKRAGRLLDASGRSWGTVPVPLWEADVGR</sequence>
<dbReference type="Gene3D" id="3.30.70.920">
    <property type="match status" value="1"/>
</dbReference>
<dbReference type="PANTHER" id="PTHR30154">
    <property type="entry name" value="LEUCINE-RESPONSIVE REGULATORY PROTEIN"/>
    <property type="match status" value="1"/>
</dbReference>
<dbReference type="AlphaFoldDB" id="A0A1R4FXK4"/>
<dbReference type="InterPro" id="IPR000485">
    <property type="entry name" value="AsnC-type_HTH_dom"/>
</dbReference>
<evidence type="ECO:0000313" key="6">
    <source>
        <dbReference type="Proteomes" id="UP000195913"/>
    </source>
</evidence>
<evidence type="ECO:0000256" key="1">
    <source>
        <dbReference type="ARBA" id="ARBA00023015"/>
    </source>
</evidence>
<dbReference type="InterPro" id="IPR036388">
    <property type="entry name" value="WH-like_DNA-bd_sf"/>
</dbReference>
<keyword evidence="2" id="KW-0238">DNA-binding</keyword>
<dbReference type="GO" id="GO:0043565">
    <property type="term" value="F:sequence-specific DNA binding"/>
    <property type="evidence" value="ECO:0007669"/>
    <property type="project" value="InterPro"/>
</dbReference>
<feature type="domain" description="HTH asnC-type" evidence="4">
    <location>
        <begin position="4"/>
        <end position="43"/>
    </location>
</feature>
<evidence type="ECO:0000313" key="5">
    <source>
        <dbReference type="EMBL" id="SJM60656.1"/>
    </source>
</evidence>
<dbReference type="RefSeq" id="WP_086997102.1">
    <property type="nucleotide sequence ID" value="NZ_FUHW01000024.1"/>
</dbReference>
<dbReference type="InterPro" id="IPR019888">
    <property type="entry name" value="Tscrpt_reg_AsnC-like"/>
</dbReference>
<protein>
    <submittedName>
        <fullName evidence="5">Transcriptional regulator, AsnC family</fullName>
    </submittedName>
</protein>
<dbReference type="InterPro" id="IPR011008">
    <property type="entry name" value="Dimeric_a/b-barrel"/>
</dbReference>
<dbReference type="Gene3D" id="1.10.10.10">
    <property type="entry name" value="Winged helix-like DNA-binding domain superfamily/Winged helix DNA-binding domain"/>
    <property type="match status" value="2"/>
</dbReference>
<dbReference type="InterPro" id="IPR036390">
    <property type="entry name" value="WH_DNA-bd_sf"/>
</dbReference>
<gene>
    <name evidence="5" type="ORF">FM101_06395</name>
</gene>
<keyword evidence="3" id="KW-0804">Transcription</keyword>
<reference evidence="5 6" key="1">
    <citation type="submission" date="2017-02" db="EMBL/GenBank/DDBJ databases">
        <authorList>
            <person name="Peterson S.W."/>
        </authorList>
    </citation>
    <scope>NUCLEOTIDE SEQUENCE [LARGE SCALE GENOMIC DNA]</scope>
    <source>
        <strain evidence="5 6">B Ar 00.02</strain>
    </source>
</reference>
<dbReference type="EMBL" id="FUHW01000024">
    <property type="protein sequence ID" value="SJM60656.1"/>
    <property type="molecule type" value="Genomic_DNA"/>
</dbReference>
<dbReference type="SMART" id="SM00344">
    <property type="entry name" value="HTH_ASNC"/>
    <property type="match status" value="2"/>
</dbReference>
<dbReference type="SUPFAM" id="SSF46785">
    <property type="entry name" value="Winged helix' DNA-binding domain"/>
    <property type="match status" value="2"/>
</dbReference>
<dbReference type="Pfam" id="PF13404">
    <property type="entry name" value="HTH_AsnC-type"/>
    <property type="match status" value="2"/>
</dbReference>
<feature type="domain" description="HTH asnC-type" evidence="4">
    <location>
        <begin position="172"/>
        <end position="210"/>
    </location>
</feature>
<dbReference type="GO" id="GO:0043200">
    <property type="term" value="P:response to amino acid"/>
    <property type="evidence" value="ECO:0007669"/>
    <property type="project" value="TreeGrafter"/>
</dbReference>
<accession>A0A1R4FXK4</accession>
<dbReference type="PRINTS" id="PR00033">
    <property type="entry name" value="HTHASNC"/>
</dbReference>
<evidence type="ECO:0000256" key="3">
    <source>
        <dbReference type="ARBA" id="ARBA00023163"/>
    </source>
</evidence>
<keyword evidence="6" id="KW-1185">Reference proteome</keyword>
<evidence type="ECO:0000256" key="2">
    <source>
        <dbReference type="ARBA" id="ARBA00023125"/>
    </source>
</evidence>
<name>A0A1R4FXK4_9MICC</name>
<proteinExistence type="predicted"/>